<evidence type="ECO:0000313" key="1">
    <source>
        <dbReference type="EMBL" id="KAI4365464.1"/>
    </source>
</evidence>
<accession>A0ACB9QJZ8</accession>
<proteinExistence type="predicted"/>
<organism evidence="1 2">
    <name type="scientific">Melastoma candidum</name>
    <dbReference type="NCBI Taxonomy" id="119954"/>
    <lineage>
        <taxon>Eukaryota</taxon>
        <taxon>Viridiplantae</taxon>
        <taxon>Streptophyta</taxon>
        <taxon>Embryophyta</taxon>
        <taxon>Tracheophyta</taxon>
        <taxon>Spermatophyta</taxon>
        <taxon>Magnoliopsida</taxon>
        <taxon>eudicotyledons</taxon>
        <taxon>Gunneridae</taxon>
        <taxon>Pentapetalae</taxon>
        <taxon>rosids</taxon>
        <taxon>malvids</taxon>
        <taxon>Myrtales</taxon>
        <taxon>Melastomataceae</taxon>
        <taxon>Melastomatoideae</taxon>
        <taxon>Melastomateae</taxon>
        <taxon>Melastoma</taxon>
    </lineage>
</organism>
<reference evidence="2" key="1">
    <citation type="journal article" date="2023" name="Front. Plant Sci.">
        <title>Chromosomal-level genome assembly of Melastoma candidum provides insights into trichome evolution.</title>
        <authorList>
            <person name="Zhong Y."/>
            <person name="Wu W."/>
            <person name="Sun C."/>
            <person name="Zou P."/>
            <person name="Liu Y."/>
            <person name="Dai S."/>
            <person name="Zhou R."/>
        </authorList>
    </citation>
    <scope>NUCLEOTIDE SEQUENCE [LARGE SCALE GENOMIC DNA]</scope>
</reference>
<dbReference type="Proteomes" id="UP001057402">
    <property type="component" value="Chromosome 6"/>
</dbReference>
<gene>
    <name evidence="1" type="ORF">MLD38_021449</name>
</gene>
<protein>
    <submittedName>
        <fullName evidence="1">Uncharacterized protein</fullName>
    </submittedName>
</protein>
<name>A0ACB9QJZ8_9MYRT</name>
<evidence type="ECO:0000313" key="2">
    <source>
        <dbReference type="Proteomes" id="UP001057402"/>
    </source>
</evidence>
<comment type="caution">
    <text evidence="1">The sequence shown here is derived from an EMBL/GenBank/DDBJ whole genome shotgun (WGS) entry which is preliminary data.</text>
</comment>
<sequence length="179" mass="20443">MPNFKIVCFICRDVDCVDFAAVALLKRPLIAKAAKRLIQSSGDLKSELKHFLRDPDVLSWLQDAAYFAAIDHKLDTLRWYYWPDPLKDSHSAAMEDIRHSEKEFMRHINGREIPLSEAMAESSRLCGLQQVICIMGDMPIYILACEREVPGCLLNVLVVLAEQGWLPHSPDAFSELWNK</sequence>
<keyword evidence="2" id="KW-1185">Reference proteome</keyword>
<dbReference type="EMBL" id="CM042885">
    <property type="protein sequence ID" value="KAI4365464.1"/>
    <property type="molecule type" value="Genomic_DNA"/>
</dbReference>